<reference evidence="6 7" key="1">
    <citation type="submission" date="2014-03" db="EMBL/GenBank/DDBJ databases">
        <title>Draft Genome Sequences of Four Burkholderia Strains.</title>
        <authorList>
            <person name="Liu X.Y."/>
            <person name="Li C.X."/>
            <person name="Xu J.H."/>
        </authorList>
    </citation>
    <scope>NUCLEOTIDE SEQUENCE [LARGE SCALE GENOMIC DNA]</scope>
    <source>
        <strain evidence="6 7">DSM 50014</strain>
    </source>
</reference>
<keyword evidence="2" id="KW-0805">Transcription regulation</keyword>
<dbReference type="PANTHER" id="PTHR30537">
    <property type="entry name" value="HTH-TYPE TRANSCRIPTIONAL REGULATOR"/>
    <property type="match status" value="1"/>
</dbReference>
<dbReference type="Gene3D" id="3.40.190.290">
    <property type="match status" value="1"/>
</dbReference>
<keyword evidence="7" id="KW-1185">Reference proteome</keyword>
<dbReference type="Gene3D" id="1.10.10.10">
    <property type="entry name" value="Winged helix-like DNA-binding domain superfamily/Winged helix DNA-binding domain"/>
    <property type="match status" value="1"/>
</dbReference>
<comment type="caution">
    <text evidence="6">The sequence shown here is derived from an EMBL/GenBank/DDBJ whole genome shotgun (WGS) entry which is preliminary data.</text>
</comment>
<gene>
    <name evidence="6" type="ORF">BG61_33190</name>
</gene>
<dbReference type="InterPro" id="IPR000847">
    <property type="entry name" value="LysR_HTH_N"/>
</dbReference>
<dbReference type="InterPro" id="IPR058163">
    <property type="entry name" value="LysR-type_TF_proteobact-type"/>
</dbReference>
<accession>A0A069PFU0</accession>
<dbReference type="InterPro" id="IPR005119">
    <property type="entry name" value="LysR_subst-bd"/>
</dbReference>
<protein>
    <submittedName>
        <fullName evidence="6">LysR family transcriptional regulator</fullName>
    </submittedName>
</protein>
<evidence type="ECO:0000313" key="7">
    <source>
        <dbReference type="Proteomes" id="UP000027466"/>
    </source>
</evidence>
<evidence type="ECO:0000259" key="5">
    <source>
        <dbReference type="PROSITE" id="PS50931"/>
    </source>
</evidence>
<dbReference type="FunFam" id="1.10.10.10:FF:000001">
    <property type="entry name" value="LysR family transcriptional regulator"/>
    <property type="match status" value="1"/>
</dbReference>
<sequence>MAVFVKVVDLGGFAAAARVRGLAPSAVSRIVSRLERRLGVALLRRSTRRIALTPEGERFYRRSQAVLADLDAAEREASGGALPIGRVRICSSASYVAHVLGPLLPDLLHRHPGLSIDIVQSDALSNLIAEDIDIAVRAGPMPDSSLVARSLGATRLILVATPRWAEQYGRKGAIEPNGLISFTYARAADTWLPAASDESARVRINDGEGMRQLVLASVAAARLDEFTVREDLAAGRLVRLDDDRHPEALDSFHAVCVGKSGVLPARVQVILDYLSCKGRVC</sequence>
<keyword evidence="4" id="KW-0804">Transcription</keyword>
<keyword evidence="3" id="KW-0238">DNA-binding</keyword>
<dbReference type="GO" id="GO:0003700">
    <property type="term" value="F:DNA-binding transcription factor activity"/>
    <property type="evidence" value="ECO:0007669"/>
    <property type="project" value="InterPro"/>
</dbReference>
<dbReference type="RefSeq" id="WP_035924300.1">
    <property type="nucleotide sequence ID" value="NZ_CADFFX010000037.1"/>
</dbReference>
<dbReference type="GO" id="GO:0043565">
    <property type="term" value="F:sequence-specific DNA binding"/>
    <property type="evidence" value="ECO:0007669"/>
    <property type="project" value="TreeGrafter"/>
</dbReference>
<dbReference type="Pfam" id="PF00126">
    <property type="entry name" value="HTH_1"/>
    <property type="match status" value="1"/>
</dbReference>
<proteinExistence type="inferred from homology"/>
<dbReference type="AlphaFoldDB" id="A0A069PFU0"/>
<evidence type="ECO:0000313" key="6">
    <source>
        <dbReference type="EMBL" id="KDR39372.1"/>
    </source>
</evidence>
<evidence type="ECO:0000256" key="1">
    <source>
        <dbReference type="ARBA" id="ARBA00009437"/>
    </source>
</evidence>
<evidence type="ECO:0000256" key="4">
    <source>
        <dbReference type="ARBA" id="ARBA00023163"/>
    </source>
</evidence>
<evidence type="ECO:0000256" key="2">
    <source>
        <dbReference type="ARBA" id="ARBA00023015"/>
    </source>
</evidence>
<dbReference type="SUPFAM" id="SSF53850">
    <property type="entry name" value="Periplasmic binding protein-like II"/>
    <property type="match status" value="1"/>
</dbReference>
<dbReference type="STRING" id="60547.GCA_000751215_00052"/>
<dbReference type="PROSITE" id="PS50931">
    <property type="entry name" value="HTH_LYSR"/>
    <property type="match status" value="1"/>
</dbReference>
<name>A0A069PFU0_9BURK</name>
<organism evidence="6 7">
    <name type="scientific">Caballeronia glathei</name>
    <dbReference type="NCBI Taxonomy" id="60547"/>
    <lineage>
        <taxon>Bacteria</taxon>
        <taxon>Pseudomonadati</taxon>
        <taxon>Pseudomonadota</taxon>
        <taxon>Betaproteobacteria</taxon>
        <taxon>Burkholderiales</taxon>
        <taxon>Burkholderiaceae</taxon>
        <taxon>Caballeronia</taxon>
    </lineage>
</organism>
<dbReference type="InterPro" id="IPR036390">
    <property type="entry name" value="WH_DNA-bd_sf"/>
</dbReference>
<dbReference type="EMBL" id="JFHC01000060">
    <property type="protein sequence ID" value="KDR39372.1"/>
    <property type="molecule type" value="Genomic_DNA"/>
</dbReference>
<dbReference type="GO" id="GO:0006351">
    <property type="term" value="P:DNA-templated transcription"/>
    <property type="evidence" value="ECO:0007669"/>
    <property type="project" value="TreeGrafter"/>
</dbReference>
<dbReference type="PANTHER" id="PTHR30537:SF71">
    <property type="entry name" value="TRANSCRIPTIONAL REGULATORY PROTEIN"/>
    <property type="match status" value="1"/>
</dbReference>
<dbReference type="Proteomes" id="UP000027466">
    <property type="component" value="Unassembled WGS sequence"/>
</dbReference>
<dbReference type="InterPro" id="IPR036388">
    <property type="entry name" value="WH-like_DNA-bd_sf"/>
</dbReference>
<dbReference type="Pfam" id="PF03466">
    <property type="entry name" value="LysR_substrate"/>
    <property type="match status" value="1"/>
</dbReference>
<feature type="domain" description="HTH lysR-type" evidence="5">
    <location>
        <begin position="1"/>
        <end position="53"/>
    </location>
</feature>
<evidence type="ECO:0000256" key="3">
    <source>
        <dbReference type="ARBA" id="ARBA00023125"/>
    </source>
</evidence>
<comment type="similarity">
    <text evidence="1">Belongs to the LysR transcriptional regulatory family.</text>
</comment>
<dbReference type="SUPFAM" id="SSF46785">
    <property type="entry name" value="Winged helix' DNA-binding domain"/>
    <property type="match status" value="1"/>
</dbReference>